<dbReference type="OrthoDB" id="3753493at2759"/>
<evidence type="ECO:0000313" key="3">
    <source>
        <dbReference type="Proteomes" id="UP000799750"/>
    </source>
</evidence>
<accession>A0A6A6QD94</accession>
<dbReference type="Proteomes" id="UP000799750">
    <property type="component" value="Unassembled WGS sequence"/>
</dbReference>
<evidence type="ECO:0000313" key="2">
    <source>
        <dbReference type="EMBL" id="KAF2490242.1"/>
    </source>
</evidence>
<dbReference type="AlphaFoldDB" id="A0A6A6QD94"/>
<evidence type="ECO:0000256" key="1">
    <source>
        <dbReference type="SAM" id="MobiDB-lite"/>
    </source>
</evidence>
<proteinExistence type="predicted"/>
<protein>
    <submittedName>
        <fullName evidence="2">Uncharacterized protein</fullName>
    </submittedName>
</protein>
<keyword evidence="3" id="KW-1185">Reference proteome</keyword>
<feature type="compositionally biased region" description="Polar residues" evidence="1">
    <location>
        <begin position="123"/>
        <end position="139"/>
    </location>
</feature>
<name>A0A6A6QD94_9PEZI</name>
<gene>
    <name evidence="2" type="ORF">BU16DRAFT_596179</name>
</gene>
<sequence length="320" mass="36059">MSLGRHEREMMRRFKILQQQGLVPSPPLFSKEDDPIEAAESQQDPMQIPAWRSRKPLADPAVSPPGRSLREIQEALRANDNEEHEHPRRVESPIDFGLGESDKASLLEHAPSPTRPSFRASHTFDSPPSSGYVPSTATNRIPSFPDTDWNQAPLALYFETMSHLVDRHLIYSEIRTGLHSKPAVDGRSPTTCSVPKDVTEAHLAGEGQAIAHRSSAQIAGSIVQRIERMICMDRQRVAQDSAWVHPKPQPKPLREIVADMFHYLEQAKEKRVAAGESPWYVVHELTWAEWIREAVYTGVWHLAGEREECECLGVAVYEAD</sequence>
<feature type="region of interest" description="Disordered" evidence="1">
    <location>
        <begin position="17"/>
        <end position="139"/>
    </location>
</feature>
<dbReference type="EMBL" id="MU004197">
    <property type="protein sequence ID" value="KAF2490242.1"/>
    <property type="molecule type" value="Genomic_DNA"/>
</dbReference>
<reference evidence="2" key="1">
    <citation type="journal article" date="2020" name="Stud. Mycol.">
        <title>101 Dothideomycetes genomes: a test case for predicting lifestyles and emergence of pathogens.</title>
        <authorList>
            <person name="Haridas S."/>
            <person name="Albert R."/>
            <person name="Binder M."/>
            <person name="Bloem J."/>
            <person name="Labutti K."/>
            <person name="Salamov A."/>
            <person name="Andreopoulos B."/>
            <person name="Baker S."/>
            <person name="Barry K."/>
            <person name="Bills G."/>
            <person name="Bluhm B."/>
            <person name="Cannon C."/>
            <person name="Castanera R."/>
            <person name="Culley D."/>
            <person name="Daum C."/>
            <person name="Ezra D."/>
            <person name="Gonzalez J."/>
            <person name="Henrissat B."/>
            <person name="Kuo A."/>
            <person name="Liang C."/>
            <person name="Lipzen A."/>
            <person name="Lutzoni F."/>
            <person name="Magnuson J."/>
            <person name="Mondo S."/>
            <person name="Nolan M."/>
            <person name="Ohm R."/>
            <person name="Pangilinan J."/>
            <person name="Park H.-J."/>
            <person name="Ramirez L."/>
            <person name="Alfaro M."/>
            <person name="Sun H."/>
            <person name="Tritt A."/>
            <person name="Yoshinaga Y."/>
            <person name="Zwiers L.-H."/>
            <person name="Turgeon B."/>
            <person name="Goodwin S."/>
            <person name="Spatafora J."/>
            <person name="Crous P."/>
            <person name="Grigoriev I."/>
        </authorList>
    </citation>
    <scope>NUCLEOTIDE SEQUENCE</scope>
    <source>
        <strain evidence="2">CBS 269.34</strain>
    </source>
</reference>
<feature type="compositionally biased region" description="Basic and acidic residues" evidence="1">
    <location>
        <begin position="68"/>
        <end position="92"/>
    </location>
</feature>
<organism evidence="2 3">
    <name type="scientific">Lophium mytilinum</name>
    <dbReference type="NCBI Taxonomy" id="390894"/>
    <lineage>
        <taxon>Eukaryota</taxon>
        <taxon>Fungi</taxon>
        <taxon>Dikarya</taxon>
        <taxon>Ascomycota</taxon>
        <taxon>Pezizomycotina</taxon>
        <taxon>Dothideomycetes</taxon>
        <taxon>Pleosporomycetidae</taxon>
        <taxon>Mytilinidiales</taxon>
        <taxon>Mytilinidiaceae</taxon>
        <taxon>Lophium</taxon>
    </lineage>
</organism>